<evidence type="ECO:0000313" key="2">
    <source>
        <dbReference type="Proteomes" id="UP001187192"/>
    </source>
</evidence>
<name>A0AA88DD19_FICCA</name>
<organism evidence="1 2">
    <name type="scientific">Ficus carica</name>
    <name type="common">Common fig</name>
    <dbReference type="NCBI Taxonomy" id="3494"/>
    <lineage>
        <taxon>Eukaryota</taxon>
        <taxon>Viridiplantae</taxon>
        <taxon>Streptophyta</taxon>
        <taxon>Embryophyta</taxon>
        <taxon>Tracheophyta</taxon>
        <taxon>Spermatophyta</taxon>
        <taxon>Magnoliopsida</taxon>
        <taxon>eudicotyledons</taxon>
        <taxon>Gunneridae</taxon>
        <taxon>Pentapetalae</taxon>
        <taxon>rosids</taxon>
        <taxon>fabids</taxon>
        <taxon>Rosales</taxon>
        <taxon>Moraceae</taxon>
        <taxon>Ficeae</taxon>
        <taxon>Ficus</taxon>
    </lineage>
</organism>
<dbReference type="Proteomes" id="UP001187192">
    <property type="component" value="Unassembled WGS sequence"/>
</dbReference>
<accession>A0AA88DD19</accession>
<proteinExistence type="predicted"/>
<keyword evidence="2" id="KW-1185">Reference proteome</keyword>
<gene>
    <name evidence="1" type="ORF">TIFTF001_022714</name>
</gene>
<dbReference type="EMBL" id="BTGU01000047">
    <property type="protein sequence ID" value="GMN53575.1"/>
    <property type="molecule type" value="Genomic_DNA"/>
</dbReference>
<protein>
    <submittedName>
        <fullName evidence="1">Uncharacterized protein</fullName>
    </submittedName>
</protein>
<reference evidence="1" key="1">
    <citation type="submission" date="2023-07" db="EMBL/GenBank/DDBJ databases">
        <title>draft genome sequence of fig (Ficus carica).</title>
        <authorList>
            <person name="Takahashi T."/>
            <person name="Nishimura K."/>
        </authorList>
    </citation>
    <scope>NUCLEOTIDE SEQUENCE</scope>
</reference>
<dbReference type="AlphaFoldDB" id="A0AA88DD19"/>
<comment type="caution">
    <text evidence="1">The sequence shown here is derived from an EMBL/GenBank/DDBJ whole genome shotgun (WGS) entry which is preliminary data.</text>
</comment>
<sequence length="37" mass="4154">MYSASLKAGRSPRICPLADHLPHSRRNRYVLGRCCAP</sequence>
<feature type="non-terminal residue" evidence="1">
    <location>
        <position position="37"/>
    </location>
</feature>
<evidence type="ECO:0000313" key="1">
    <source>
        <dbReference type="EMBL" id="GMN53575.1"/>
    </source>
</evidence>